<keyword evidence="3" id="KW-1185">Reference proteome</keyword>
<dbReference type="EMBL" id="BLXT01005881">
    <property type="protein sequence ID" value="GFO27109.1"/>
    <property type="molecule type" value="Genomic_DNA"/>
</dbReference>
<feature type="region of interest" description="Disordered" evidence="1">
    <location>
        <begin position="69"/>
        <end position="93"/>
    </location>
</feature>
<reference evidence="2 3" key="1">
    <citation type="journal article" date="2021" name="Elife">
        <title>Chloroplast acquisition without the gene transfer in kleptoplastic sea slugs, Plakobranchus ocellatus.</title>
        <authorList>
            <person name="Maeda T."/>
            <person name="Takahashi S."/>
            <person name="Yoshida T."/>
            <person name="Shimamura S."/>
            <person name="Takaki Y."/>
            <person name="Nagai Y."/>
            <person name="Toyoda A."/>
            <person name="Suzuki Y."/>
            <person name="Arimoto A."/>
            <person name="Ishii H."/>
            <person name="Satoh N."/>
            <person name="Nishiyama T."/>
            <person name="Hasebe M."/>
            <person name="Maruyama T."/>
            <person name="Minagawa J."/>
            <person name="Obokata J."/>
            <person name="Shigenobu S."/>
        </authorList>
    </citation>
    <scope>NUCLEOTIDE SEQUENCE [LARGE SCALE GENOMIC DNA]</scope>
</reference>
<feature type="compositionally biased region" description="Polar residues" evidence="1">
    <location>
        <begin position="46"/>
        <end position="56"/>
    </location>
</feature>
<proteinExistence type="predicted"/>
<protein>
    <submittedName>
        <fullName evidence="2">Uncharacterized protein</fullName>
    </submittedName>
</protein>
<feature type="compositionally biased region" description="Polar residues" evidence="1">
    <location>
        <begin position="12"/>
        <end position="39"/>
    </location>
</feature>
<name>A0AAV4C3J1_9GAST</name>
<evidence type="ECO:0000313" key="3">
    <source>
        <dbReference type="Proteomes" id="UP000735302"/>
    </source>
</evidence>
<dbReference type="Proteomes" id="UP000735302">
    <property type="component" value="Unassembled WGS sequence"/>
</dbReference>
<evidence type="ECO:0000313" key="2">
    <source>
        <dbReference type="EMBL" id="GFO27109.1"/>
    </source>
</evidence>
<gene>
    <name evidence="2" type="ORF">PoB_005361400</name>
</gene>
<comment type="caution">
    <text evidence="2">The sequence shown here is derived from an EMBL/GenBank/DDBJ whole genome shotgun (WGS) entry which is preliminary data.</text>
</comment>
<organism evidence="2 3">
    <name type="scientific">Plakobranchus ocellatus</name>
    <dbReference type="NCBI Taxonomy" id="259542"/>
    <lineage>
        <taxon>Eukaryota</taxon>
        <taxon>Metazoa</taxon>
        <taxon>Spiralia</taxon>
        <taxon>Lophotrochozoa</taxon>
        <taxon>Mollusca</taxon>
        <taxon>Gastropoda</taxon>
        <taxon>Heterobranchia</taxon>
        <taxon>Euthyneura</taxon>
        <taxon>Panpulmonata</taxon>
        <taxon>Sacoglossa</taxon>
        <taxon>Placobranchoidea</taxon>
        <taxon>Plakobranchidae</taxon>
        <taxon>Plakobranchus</taxon>
    </lineage>
</organism>
<sequence length="93" mass="9949">MSQVANREINKQNESGDTFTKQGSSMPQTPEMTLETTKTLKFGGTPSANGNKGPIQLNTSYRLSQTWLPSGTCSGPNPPPSLKTVCGTMKDLT</sequence>
<dbReference type="AlphaFoldDB" id="A0AAV4C3J1"/>
<evidence type="ECO:0000256" key="1">
    <source>
        <dbReference type="SAM" id="MobiDB-lite"/>
    </source>
</evidence>
<feature type="region of interest" description="Disordered" evidence="1">
    <location>
        <begin position="1"/>
        <end position="56"/>
    </location>
</feature>
<accession>A0AAV4C3J1</accession>